<dbReference type="KEGG" id="shg:Sph21_5079"/>
<name>F4CBZ6_SPHS2</name>
<organism evidence="1">
    <name type="scientific">Sphingobacterium sp. (strain 21)</name>
    <dbReference type="NCBI Taxonomy" id="743722"/>
    <lineage>
        <taxon>Bacteria</taxon>
        <taxon>Pseudomonadati</taxon>
        <taxon>Bacteroidota</taxon>
        <taxon>Sphingobacteriia</taxon>
        <taxon>Sphingobacteriales</taxon>
        <taxon>Sphingobacteriaceae</taxon>
        <taxon>Sphingobacterium</taxon>
    </lineage>
</organism>
<dbReference type="AlphaFoldDB" id="F4CBZ6"/>
<dbReference type="EMBL" id="CP002584">
    <property type="protein sequence ID" value="ADZ81569.1"/>
    <property type="molecule type" value="Genomic_DNA"/>
</dbReference>
<dbReference type="STRING" id="743722.Sph21_5079"/>
<accession>F4CBZ6</accession>
<dbReference type="PATRIC" id="fig|743722.3.peg.5385"/>
<proteinExistence type="predicted"/>
<evidence type="ECO:0000313" key="1">
    <source>
        <dbReference type="EMBL" id="ADZ81569.1"/>
    </source>
</evidence>
<sequence length="107" mass="12153">MADNKNESYLPVPWEYREVVEEEISKRSRGKIFFFDANNQVAEAKGSITRIEEKKSEGVFVVLDTGSEIRIDRIITLFGKIGAAYNEYDAYANACLDCLGGYEKEDL</sequence>
<protein>
    <submittedName>
        <fullName evidence="1">Uncharacterized protein</fullName>
    </submittedName>
</protein>
<reference evidence="1" key="1">
    <citation type="submission" date="2011-03" db="EMBL/GenBank/DDBJ databases">
        <title>Complete sequence of Sphingobacterium sp. 21.</title>
        <authorList>
            <consortium name="US DOE Joint Genome Institute"/>
            <person name="Lucas S."/>
            <person name="Copeland A."/>
            <person name="Lapidus A."/>
            <person name="Cheng J.-F."/>
            <person name="Goodwin L."/>
            <person name="Pitluck S."/>
            <person name="Davenport K."/>
            <person name="Detter J.C."/>
            <person name="Han C."/>
            <person name="Tapia R."/>
            <person name="Land M."/>
            <person name="Hauser L."/>
            <person name="Kyrpides N."/>
            <person name="Ivanova N."/>
            <person name="Ovchinnikova G."/>
            <person name="Pagani I."/>
            <person name="Siebers A.K."/>
            <person name="Allgaier M."/>
            <person name="Thelen M.P."/>
            <person name="Hugenholtz P."/>
            <person name="Woyke T."/>
        </authorList>
    </citation>
    <scope>NUCLEOTIDE SEQUENCE</scope>
    <source>
        <strain evidence="1">21</strain>
    </source>
</reference>
<dbReference type="OrthoDB" id="5344363at2"/>
<gene>
    <name evidence="1" type="ordered locus">Sph21_5079</name>
</gene>
<dbReference type="HOGENOM" id="CLU_2131359_0_0_10"/>
<dbReference type="eggNOG" id="ENOG5033MYP">
    <property type="taxonomic scope" value="Bacteria"/>
</dbReference>